<dbReference type="EMBL" id="CP121196">
    <property type="protein sequence ID" value="XBH18950.1"/>
    <property type="molecule type" value="Genomic_DNA"/>
</dbReference>
<accession>A0AAU7DPF1</accession>
<name>A0AAU7DPF1_9BACT</name>
<dbReference type="InterPro" id="IPR017798">
    <property type="entry name" value="Dehydratase_YjhG/YagF"/>
</dbReference>
<dbReference type="SUPFAM" id="SSF52016">
    <property type="entry name" value="LeuD/IlvD-like"/>
    <property type="match status" value="1"/>
</dbReference>
<organism evidence="6">
    <name type="scientific">Telmatobacter sp. DSM 110680</name>
    <dbReference type="NCBI Taxonomy" id="3036704"/>
    <lineage>
        <taxon>Bacteria</taxon>
        <taxon>Pseudomonadati</taxon>
        <taxon>Acidobacteriota</taxon>
        <taxon>Terriglobia</taxon>
        <taxon>Terriglobales</taxon>
        <taxon>Acidobacteriaceae</taxon>
        <taxon>Telmatobacter</taxon>
    </lineage>
</organism>
<dbReference type="Pfam" id="PF24877">
    <property type="entry name" value="ILV_EDD_C"/>
    <property type="match status" value="1"/>
</dbReference>
<sequence>MLETDATDLRDVTTHASGPAGSLPLTPEMLLNEPSGNLFGLSQNAGMGWEPSRLLDPEFLILSTHGGMRAENGRPIALGFHTGHWEVGLLVAEAARELKALHSTPFAGSCTDPCDGRTQGTTGMMDSLPFRNDAAMVLRRLMRSLPTSKGVLGVATCDKGLPAMMMALASVGSLPAVLVPGGVTLLPESGEDAGKVQTIGARFAQQQITLEYAAEVGCRTCASPGGGCQFLGTAATAQVVGEALGLSLPHTALAPSGQSVWLDAAKRSARAIIRLHELKFGVRNVLTDAAVRNAMVLHAAFGGSTNLLLHLPAIAFSAGLKRPSRADWEEVNRSVPRLVDALPNGPHGFATVQVFLAGGVPEVMLELRSAGLLDGSVHTVTGDTLNASLDWWRDSERRHTLRGKLTQLDGIDADDVIMTPDRARERGLTATVCFPVGNLAPEGSVIKSTAIDPSLIGNDNIFSHRGPARVFTTEAAAIAAIKSGAIGHGDVLVLICGGPKGAGMQEIYQVTSALKQLPHCKHVAVLTDARFSGVSTGACIGHISPEALSGGPIGKVNDGDLIEIVVDRGKLTASVHLVGDADGEFTAEEGSRKLAARNPRTDLKSHPALPDDTRLWAALVEASGGVWGGCVYDTEKIVAALNHPIST</sequence>
<gene>
    <name evidence="6" type="ORF">P8935_06440</name>
</gene>
<feature type="domain" description="Dihydroxy-acid/6-phosphogluconate dehydratase C-terminal" evidence="5">
    <location>
        <begin position="436"/>
        <end position="576"/>
    </location>
</feature>
<feature type="region of interest" description="Disordered" evidence="3">
    <location>
        <begin position="1"/>
        <end position="26"/>
    </location>
</feature>
<dbReference type="InterPro" id="IPR020558">
    <property type="entry name" value="DiOHA_6PGluconate_deHydtase_CS"/>
</dbReference>
<evidence type="ECO:0000313" key="6">
    <source>
        <dbReference type="EMBL" id="XBH18950.1"/>
    </source>
</evidence>
<keyword evidence="2 6" id="KW-0456">Lyase</keyword>
<dbReference type="GO" id="GO:0050401">
    <property type="term" value="F:xylonate dehydratase activity"/>
    <property type="evidence" value="ECO:0007669"/>
    <property type="project" value="UniProtKB-EC"/>
</dbReference>
<dbReference type="InterPro" id="IPR042096">
    <property type="entry name" value="Dihydro-acid_dehy_C"/>
</dbReference>
<dbReference type="SUPFAM" id="SSF143975">
    <property type="entry name" value="IlvD/EDD N-terminal domain-like"/>
    <property type="match status" value="1"/>
</dbReference>
<dbReference type="InterPro" id="IPR037237">
    <property type="entry name" value="IlvD/EDD_N"/>
</dbReference>
<evidence type="ECO:0000259" key="5">
    <source>
        <dbReference type="Pfam" id="PF24877"/>
    </source>
</evidence>
<dbReference type="RefSeq" id="WP_348264168.1">
    <property type="nucleotide sequence ID" value="NZ_CP121196.1"/>
</dbReference>
<dbReference type="PROSITE" id="PS00886">
    <property type="entry name" value="ILVD_EDD_1"/>
    <property type="match status" value="1"/>
</dbReference>
<dbReference type="InterPro" id="IPR056740">
    <property type="entry name" value="ILV_EDD_C"/>
</dbReference>
<evidence type="ECO:0000256" key="1">
    <source>
        <dbReference type="ARBA" id="ARBA00006486"/>
    </source>
</evidence>
<dbReference type="InterPro" id="IPR000581">
    <property type="entry name" value="ILV_EDD_N"/>
</dbReference>
<dbReference type="EC" id="4.2.1.82" evidence="6"/>
<dbReference type="Pfam" id="PF00920">
    <property type="entry name" value="ILVD_EDD_N"/>
    <property type="match status" value="1"/>
</dbReference>
<protein>
    <submittedName>
        <fullName evidence="6">YjhG/YagF family D-xylonate dehydratase</fullName>
        <ecNumber evidence="6">4.2.1.82</ecNumber>
    </submittedName>
</protein>
<dbReference type="PANTHER" id="PTHR43661:SF3">
    <property type="entry name" value="D-XYLONATE DEHYDRATASE YAGF-RELATED"/>
    <property type="match status" value="1"/>
</dbReference>
<feature type="domain" description="Dihydroxy-acid/6-phosphogluconate dehydratase N-terminal" evidence="4">
    <location>
        <begin position="80"/>
        <end position="386"/>
    </location>
</feature>
<evidence type="ECO:0000256" key="3">
    <source>
        <dbReference type="SAM" id="MobiDB-lite"/>
    </source>
</evidence>
<dbReference type="Gene3D" id="3.50.30.80">
    <property type="entry name" value="IlvD/EDD C-terminal domain-like"/>
    <property type="match status" value="1"/>
</dbReference>
<evidence type="ECO:0000256" key="2">
    <source>
        <dbReference type="ARBA" id="ARBA00023239"/>
    </source>
</evidence>
<dbReference type="AlphaFoldDB" id="A0AAU7DPF1"/>
<dbReference type="PANTHER" id="PTHR43661">
    <property type="entry name" value="D-XYLONATE DEHYDRATASE"/>
    <property type="match status" value="1"/>
</dbReference>
<reference evidence="6" key="1">
    <citation type="submission" date="2023-03" db="EMBL/GenBank/DDBJ databases">
        <title>Edaphobacter sp.</title>
        <authorList>
            <person name="Huber K.J."/>
            <person name="Papendorf J."/>
            <person name="Pilke C."/>
            <person name="Bunk B."/>
            <person name="Sproeer C."/>
            <person name="Pester M."/>
        </authorList>
    </citation>
    <scope>NUCLEOTIDE SEQUENCE</scope>
    <source>
        <strain evidence="6">DSM 110680</strain>
    </source>
</reference>
<comment type="similarity">
    <text evidence="1">Belongs to the IlvD/Edd family.</text>
</comment>
<dbReference type="NCBIfam" id="TIGR03432">
    <property type="entry name" value="yjhG_yagF"/>
    <property type="match status" value="1"/>
</dbReference>
<evidence type="ECO:0000259" key="4">
    <source>
        <dbReference type="Pfam" id="PF00920"/>
    </source>
</evidence>
<dbReference type="GO" id="GO:0005829">
    <property type="term" value="C:cytosol"/>
    <property type="evidence" value="ECO:0007669"/>
    <property type="project" value="TreeGrafter"/>
</dbReference>
<proteinExistence type="inferred from homology"/>